<dbReference type="EMBL" id="RPBY01000006">
    <property type="protein sequence ID" value="NCH89117.1"/>
    <property type="molecule type" value="Genomic_DNA"/>
</dbReference>
<evidence type="ECO:0000313" key="4">
    <source>
        <dbReference type="Proteomes" id="UP000778262"/>
    </source>
</evidence>
<feature type="compositionally biased region" description="Polar residues" evidence="1">
    <location>
        <begin position="129"/>
        <end position="151"/>
    </location>
</feature>
<name>A0A9Q4T585_9ENTR</name>
<proteinExistence type="predicted"/>
<comment type="caution">
    <text evidence="3">The sequence shown here is derived from an EMBL/GenBank/DDBJ whole genome shotgun (WGS) entry which is preliminary data.</text>
</comment>
<dbReference type="InterPro" id="IPR020158">
    <property type="entry name" value="DUF2756"/>
</dbReference>
<dbReference type="AlphaFoldDB" id="A0A9Q4T585"/>
<feature type="region of interest" description="Disordered" evidence="1">
    <location>
        <begin position="82"/>
        <end position="151"/>
    </location>
</feature>
<protein>
    <submittedName>
        <fullName evidence="3">DUF2756 family protein</fullName>
    </submittedName>
</protein>
<dbReference type="Pfam" id="PF10956">
    <property type="entry name" value="DUF2756"/>
    <property type="match status" value="1"/>
</dbReference>
<keyword evidence="2" id="KW-0732">Signal</keyword>
<feature type="compositionally biased region" description="Polar residues" evidence="1">
    <location>
        <begin position="82"/>
        <end position="113"/>
    </location>
</feature>
<reference evidence="3" key="1">
    <citation type="submission" date="2018-11" db="EMBL/GenBank/DDBJ databases">
        <title>Genomics analysis of Putative Virulence Factors on Adhesion and Cytotoxicity for Cronobacter spp.</title>
        <authorList>
            <person name="Cui J."/>
        </authorList>
    </citation>
    <scope>NUCLEOTIDE SEQUENCE</scope>
    <source>
        <strain evidence="3">SD69</strain>
    </source>
</reference>
<feature type="signal peptide" evidence="2">
    <location>
        <begin position="1"/>
        <end position="17"/>
    </location>
</feature>
<dbReference type="RefSeq" id="WP_161591274.1">
    <property type="nucleotide sequence ID" value="NZ_JBLYVX010000012.1"/>
</dbReference>
<evidence type="ECO:0000256" key="1">
    <source>
        <dbReference type="SAM" id="MobiDB-lite"/>
    </source>
</evidence>
<sequence length="175" mass="19138">MKRYLLLAAALPLAALAQPINVLNNPNQPGYVIPSQQRLQTQMQSQQIQQKGMLNQQLQTQSRLQQQQLQTQMNNNVARIQQNQPGNLNPQREQILPNTNGGMLNQQASSPQRLNSNGSMLNGNSGSSQHMLNSSGNSGVTLNSPQQTHMIQPHQNGDMLRQNGATLNSSSALAP</sequence>
<evidence type="ECO:0000256" key="2">
    <source>
        <dbReference type="SAM" id="SignalP"/>
    </source>
</evidence>
<dbReference type="NCBIfam" id="NF007675">
    <property type="entry name" value="PRK10350.1"/>
    <property type="match status" value="1"/>
</dbReference>
<feature type="compositionally biased region" description="Low complexity" evidence="1">
    <location>
        <begin position="114"/>
        <end position="128"/>
    </location>
</feature>
<organism evidence="3 4">
    <name type="scientific">Cronobacter dublinensis</name>
    <dbReference type="NCBI Taxonomy" id="413497"/>
    <lineage>
        <taxon>Bacteria</taxon>
        <taxon>Pseudomonadati</taxon>
        <taxon>Pseudomonadota</taxon>
        <taxon>Gammaproteobacteria</taxon>
        <taxon>Enterobacterales</taxon>
        <taxon>Enterobacteriaceae</taxon>
        <taxon>Cronobacter</taxon>
    </lineage>
</organism>
<feature type="chain" id="PRO_5040180190" evidence="2">
    <location>
        <begin position="18"/>
        <end position="175"/>
    </location>
</feature>
<feature type="compositionally biased region" description="Polar residues" evidence="1">
    <location>
        <begin position="163"/>
        <end position="175"/>
    </location>
</feature>
<feature type="region of interest" description="Disordered" evidence="1">
    <location>
        <begin position="156"/>
        <end position="175"/>
    </location>
</feature>
<gene>
    <name evidence="3" type="ORF">EHJ13_17005</name>
</gene>
<accession>A0A9Q4T585</accession>
<dbReference type="Proteomes" id="UP000778262">
    <property type="component" value="Unassembled WGS sequence"/>
</dbReference>
<evidence type="ECO:0000313" key="3">
    <source>
        <dbReference type="EMBL" id="NCH89117.1"/>
    </source>
</evidence>